<evidence type="ECO:0000313" key="1">
    <source>
        <dbReference type="EMBL" id="JAD16772.1"/>
    </source>
</evidence>
<dbReference type="AlphaFoldDB" id="A0A0A9SQD3"/>
<name>A0A0A9SQD3_ARUDO</name>
<proteinExistence type="predicted"/>
<reference evidence="1" key="1">
    <citation type="submission" date="2014-09" db="EMBL/GenBank/DDBJ databases">
        <authorList>
            <person name="Magalhaes I.L.F."/>
            <person name="Oliveira U."/>
            <person name="Santos F.R."/>
            <person name="Vidigal T.H.D.A."/>
            <person name="Brescovit A.D."/>
            <person name="Santos A.J."/>
        </authorList>
    </citation>
    <scope>NUCLEOTIDE SEQUENCE</scope>
    <source>
        <tissue evidence="1">Shoot tissue taken approximately 20 cm above the soil surface</tissue>
    </source>
</reference>
<accession>A0A0A9SQD3</accession>
<organism evidence="1">
    <name type="scientific">Arundo donax</name>
    <name type="common">Giant reed</name>
    <name type="synonym">Donax arundinaceus</name>
    <dbReference type="NCBI Taxonomy" id="35708"/>
    <lineage>
        <taxon>Eukaryota</taxon>
        <taxon>Viridiplantae</taxon>
        <taxon>Streptophyta</taxon>
        <taxon>Embryophyta</taxon>
        <taxon>Tracheophyta</taxon>
        <taxon>Spermatophyta</taxon>
        <taxon>Magnoliopsida</taxon>
        <taxon>Liliopsida</taxon>
        <taxon>Poales</taxon>
        <taxon>Poaceae</taxon>
        <taxon>PACMAD clade</taxon>
        <taxon>Arundinoideae</taxon>
        <taxon>Arundineae</taxon>
        <taxon>Arundo</taxon>
    </lineage>
</organism>
<reference evidence="1" key="2">
    <citation type="journal article" date="2015" name="Data Brief">
        <title>Shoot transcriptome of the giant reed, Arundo donax.</title>
        <authorList>
            <person name="Barrero R.A."/>
            <person name="Guerrero F.D."/>
            <person name="Moolhuijzen P."/>
            <person name="Goolsby J.A."/>
            <person name="Tidwell J."/>
            <person name="Bellgard S.E."/>
            <person name="Bellgard M.I."/>
        </authorList>
    </citation>
    <scope>NUCLEOTIDE SEQUENCE</scope>
    <source>
        <tissue evidence="1">Shoot tissue taken approximately 20 cm above the soil surface</tissue>
    </source>
</reference>
<sequence>MIAYIGSSSFTFVGCPILRWDDALFSHVLFWEIFSSDHCHVAHVHSFNTACNCGLADDIACSVGDFGEESVRI</sequence>
<dbReference type="EMBL" id="GBRH01281123">
    <property type="protein sequence ID" value="JAD16772.1"/>
    <property type="molecule type" value="Transcribed_RNA"/>
</dbReference>
<protein>
    <submittedName>
        <fullName evidence="1">Uncharacterized protein</fullName>
    </submittedName>
</protein>